<keyword evidence="3 7" id="KW-0812">Transmembrane</keyword>
<dbReference type="InterPro" id="IPR017800">
    <property type="entry name" value="ADOP"/>
</dbReference>
<dbReference type="Pfam" id="PF02687">
    <property type="entry name" value="FtsX"/>
    <property type="match status" value="2"/>
</dbReference>
<dbReference type="Proteomes" id="UP000289437">
    <property type="component" value="Unassembled WGS sequence"/>
</dbReference>
<dbReference type="Pfam" id="PF12704">
    <property type="entry name" value="MacB_PCD"/>
    <property type="match status" value="2"/>
</dbReference>
<gene>
    <name evidence="10" type="ORF">GRAN_4185</name>
</gene>
<feature type="domain" description="MacB-like periplasmic core" evidence="9">
    <location>
        <begin position="544"/>
        <end position="705"/>
    </location>
</feature>
<sequence>MGAMREAVARIKSFFAKEERDADLEAELETHLELAVEDNMREGMSAEEAKRQALIRFGGVQQAREQQRVARGLPWLDVLLQDLRYTLRTLGRERAFTIVAVLILGLGIGANVAVFSVVDTVLLRPLPFAQPQQLVRILSKNMKGGESTATFSTDAVQEIQDRNKSFQSITGYFAFSGPDNLKLMGNGQPKPVTELDVMGNFFTTLGVQPILGRLFTLEETLQHSRPVVVLSYNFWKRQYGGKPEVVGQVIRLNDVPVTVIGVLPDTFDFGSVFSPGARMDMFGPVIPQDIREEGNTIALVGRLKPGVTMAQGQAEADLIFPKLEFNVQHPEYGSAYTARFLELKDFVSGKLRRSLIVLWCAVGMILLIVCVNLSNLLLSRAAARSKEFALRSALGAGRGRLVRQLLTESFVLSSAGALLGLAIAWSLAAYLAHQGSIALPLLSSVRIDGIALTWTVLIAMTTALIFGLVPGMKIAAGNLQDGLKDGGHGSGTGAKRERLRSTLVISEVALACILLVGAGLLLRSFMKVLDVDLGFEPSRAAAISVDMKPIPRTADRKTFETIQWAQWQEVVHRAEALPGVEAAGIADSLPMSRNRSWGVSVKGREYKKDELEATFVYIVSPGYMRAMGLHVLKGRDFTWEDGPSSDGAILINETIAKHLFPGEDPLGRMVQAGGDDKRVIGVVADMRETSAEGDAGWQMYLPASQDGPEGAQLVIRTKLPQAALSATLMTMLRQINPDQPAVELKPIQNLVDHATSPRRFFVYLVSVFAALGLFLAALGIYGVISYSVTQRTQEIGIRMALGATMARVKWDVIATTLKLAAIGIVLGTVGSIAASHLISSLLFGTESTDPVTFLAMVLVLGTVALLAGYVPARRASRIDPMVALRNN</sequence>
<name>A0A4Q0T0Q8_9BACT</name>
<feature type="transmembrane region" description="Helical" evidence="7">
    <location>
        <begin position="95"/>
        <end position="118"/>
    </location>
</feature>
<feature type="transmembrane region" description="Helical" evidence="7">
    <location>
        <begin position="503"/>
        <end position="522"/>
    </location>
</feature>
<feature type="transmembrane region" description="Helical" evidence="7">
    <location>
        <begin position="760"/>
        <end position="784"/>
    </location>
</feature>
<dbReference type="EMBL" id="RDSM01000003">
    <property type="protein sequence ID" value="RXH55081.1"/>
    <property type="molecule type" value="Genomic_DNA"/>
</dbReference>
<keyword evidence="2" id="KW-1003">Cell membrane</keyword>
<dbReference type="NCBIfam" id="TIGR03434">
    <property type="entry name" value="ADOP"/>
    <property type="match status" value="1"/>
</dbReference>
<dbReference type="InterPro" id="IPR050250">
    <property type="entry name" value="Macrolide_Exporter_MacB"/>
</dbReference>
<reference evidence="11" key="2">
    <citation type="submission" date="2019-02" db="EMBL/GenBank/DDBJ databases">
        <title>Granulicella sibirica sp. nov., a psychrotolerant acidobacterium isolated from an organic soil layer in forested tundra, West Siberia.</title>
        <authorList>
            <person name="Oshkin I.Y."/>
            <person name="Kulichevskaya I.S."/>
            <person name="Rijpstra W.I.C."/>
            <person name="Sinninghe Damste J.S."/>
            <person name="Rakitin A.L."/>
            <person name="Ravin N.V."/>
            <person name="Dedysh S.N."/>
        </authorList>
    </citation>
    <scope>NUCLEOTIDE SEQUENCE [LARGE SCALE GENOMIC DNA]</scope>
    <source>
        <strain evidence="11">AF10</strain>
    </source>
</reference>
<feature type="domain" description="MacB-like periplasmic core" evidence="9">
    <location>
        <begin position="97"/>
        <end position="316"/>
    </location>
</feature>
<dbReference type="InterPro" id="IPR003838">
    <property type="entry name" value="ABC3_permease_C"/>
</dbReference>
<evidence type="ECO:0000259" key="8">
    <source>
        <dbReference type="Pfam" id="PF02687"/>
    </source>
</evidence>
<feature type="transmembrane region" description="Helical" evidence="7">
    <location>
        <begin position="410"/>
        <end position="431"/>
    </location>
</feature>
<comment type="subcellular location">
    <subcellularLocation>
        <location evidence="1">Cell membrane</location>
        <topology evidence="1">Multi-pass membrane protein</topology>
    </subcellularLocation>
</comment>
<dbReference type="AlphaFoldDB" id="A0A4Q0T0Q8"/>
<evidence type="ECO:0000256" key="4">
    <source>
        <dbReference type="ARBA" id="ARBA00022989"/>
    </source>
</evidence>
<feature type="domain" description="ABC3 transporter permease C-terminal" evidence="8">
    <location>
        <begin position="767"/>
        <end position="880"/>
    </location>
</feature>
<dbReference type="PANTHER" id="PTHR30572:SF4">
    <property type="entry name" value="ABC TRANSPORTER PERMEASE YTRF"/>
    <property type="match status" value="1"/>
</dbReference>
<dbReference type="OrthoDB" id="127482at2"/>
<reference evidence="10 11" key="1">
    <citation type="submission" date="2018-11" db="EMBL/GenBank/DDBJ databases">
        <authorList>
            <person name="Mardanov A.V."/>
            <person name="Ravin N.V."/>
            <person name="Dedysh S.N."/>
        </authorList>
    </citation>
    <scope>NUCLEOTIDE SEQUENCE [LARGE SCALE GENOMIC DNA]</scope>
    <source>
        <strain evidence="10 11">AF10</strain>
    </source>
</reference>
<evidence type="ECO:0000256" key="6">
    <source>
        <dbReference type="ARBA" id="ARBA00038076"/>
    </source>
</evidence>
<dbReference type="NCBIfam" id="NF038403">
    <property type="entry name" value="perm_prefix_1"/>
    <property type="match status" value="1"/>
</dbReference>
<proteinExistence type="inferred from homology"/>
<evidence type="ECO:0000256" key="7">
    <source>
        <dbReference type="SAM" id="Phobius"/>
    </source>
</evidence>
<evidence type="ECO:0000313" key="10">
    <source>
        <dbReference type="EMBL" id="RXH55081.1"/>
    </source>
</evidence>
<feature type="transmembrane region" description="Helical" evidence="7">
    <location>
        <begin position="819"/>
        <end position="839"/>
    </location>
</feature>
<keyword evidence="4 7" id="KW-1133">Transmembrane helix</keyword>
<evidence type="ECO:0000256" key="5">
    <source>
        <dbReference type="ARBA" id="ARBA00023136"/>
    </source>
</evidence>
<comment type="caution">
    <text evidence="10">The sequence shown here is derived from an EMBL/GenBank/DDBJ whole genome shotgun (WGS) entry which is preliminary data.</text>
</comment>
<feature type="transmembrane region" description="Helical" evidence="7">
    <location>
        <begin position="451"/>
        <end position="469"/>
    </location>
</feature>
<evidence type="ECO:0008006" key="12">
    <source>
        <dbReference type="Google" id="ProtNLM"/>
    </source>
</evidence>
<evidence type="ECO:0000313" key="11">
    <source>
        <dbReference type="Proteomes" id="UP000289437"/>
    </source>
</evidence>
<dbReference type="GO" id="GO:0005886">
    <property type="term" value="C:plasma membrane"/>
    <property type="evidence" value="ECO:0007669"/>
    <property type="project" value="UniProtKB-SubCell"/>
</dbReference>
<evidence type="ECO:0000259" key="9">
    <source>
        <dbReference type="Pfam" id="PF12704"/>
    </source>
</evidence>
<dbReference type="InterPro" id="IPR047928">
    <property type="entry name" value="Perm_prefix_1"/>
</dbReference>
<organism evidence="10 11">
    <name type="scientific">Granulicella sibirica</name>
    <dbReference type="NCBI Taxonomy" id="2479048"/>
    <lineage>
        <taxon>Bacteria</taxon>
        <taxon>Pseudomonadati</taxon>
        <taxon>Acidobacteriota</taxon>
        <taxon>Terriglobia</taxon>
        <taxon>Terriglobales</taxon>
        <taxon>Acidobacteriaceae</taxon>
        <taxon>Granulicella</taxon>
    </lineage>
</organism>
<feature type="transmembrane region" description="Helical" evidence="7">
    <location>
        <begin position="851"/>
        <end position="872"/>
    </location>
</feature>
<dbReference type="GO" id="GO:0022857">
    <property type="term" value="F:transmembrane transporter activity"/>
    <property type="evidence" value="ECO:0007669"/>
    <property type="project" value="TreeGrafter"/>
</dbReference>
<evidence type="ECO:0000256" key="1">
    <source>
        <dbReference type="ARBA" id="ARBA00004651"/>
    </source>
</evidence>
<comment type="similarity">
    <text evidence="6">Belongs to the ABC-4 integral membrane protein family.</text>
</comment>
<keyword evidence="5 7" id="KW-0472">Membrane</keyword>
<feature type="transmembrane region" description="Helical" evidence="7">
    <location>
        <begin position="356"/>
        <end position="378"/>
    </location>
</feature>
<accession>A0A4Q0T0Q8</accession>
<dbReference type="PANTHER" id="PTHR30572">
    <property type="entry name" value="MEMBRANE COMPONENT OF TRANSPORTER-RELATED"/>
    <property type="match status" value="1"/>
</dbReference>
<evidence type="ECO:0000256" key="3">
    <source>
        <dbReference type="ARBA" id="ARBA00022692"/>
    </source>
</evidence>
<dbReference type="RefSeq" id="WP_128914756.1">
    <property type="nucleotide sequence ID" value="NZ_RDSM01000003.1"/>
</dbReference>
<dbReference type="InterPro" id="IPR025857">
    <property type="entry name" value="MacB_PCD"/>
</dbReference>
<protein>
    <recommendedName>
        <fullName evidence="12">Permease</fullName>
    </recommendedName>
</protein>
<feature type="domain" description="ABC3 transporter permease C-terminal" evidence="8">
    <location>
        <begin position="361"/>
        <end position="477"/>
    </location>
</feature>
<keyword evidence="11" id="KW-1185">Reference proteome</keyword>
<evidence type="ECO:0000256" key="2">
    <source>
        <dbReference type="ARBA" id="ARBA00022475"/>
    </source>
</evidence>